<comment type="caution">
    <text evidence="2">The sequence shown here is derived from an EMBL/GenBank/DDBJ whole genome shotgun (WGS) entry which is preliminary data.</text>
</comment>
<dbReference type="SUPFAM" id="SSF63829">
    <property type="entry name" value="Calcium-dependent phosphotriesterase"/>
    <property type="match status" value="1"/>
</dbReference>
<dbReference type="Gene3D" id="1.20.1370.30">
    <property type="match status" value="1"/>
</dbReference>
<dbReference type="GO" id="GO:0016787">
    <property type="term" value="F:hydrolase activity"/>
    <property type="evidence" value="ECO:0007669"/>
    <property type="project" value="TreeGrafter"/>
</dbReference>
<dbReference type="InterPro" id="IPR011042">
    <property type="entry name" value="6-blade_b-propeller_TolB-like"/>
</dbReference>
<dbReference type="EMBL" id="JADFTS010000001">
    <property type="protein sequence ID" value="KAF9626473.1"/>
    <property type="molecule type" value="Genomic_DNA"/>
</dbReference>
<dbReference type="SUPFAM" id="SSF53223">
    <property type="entry name" value="Aminoacid dehydrogenase-like, N-terminal domain"/>
    <property type="match status" value="1"/>
</dbReference>
<feature type="domain" description="Malic enzyme N-terminal" evidence="1">
    <location>
        <begin position="131"/>
        <end position="160"/>
    </location>
</feature>
<accession>A0A835J3J8</accession>
<dbReference type="AlphaFoldDB" id="A0A835J3J8"/>
<evidence type="ECO:0000259" key="1">
    <source>
        <dbReference type="Pfam" id="PF00390"/>
    </source>
</evidence>
<evidence type="ECO:0000313" key="2">
    <source>
        <dbReference type="EMBL" id="KAF9626473.1"/>
    </source>
</evidence>
<evidence type="ECO:0000313" key="3">
    <source>
        <dbReference type="Proteomes" id="UP000631114"/>
    </source>
</evidence>
<gene>
    <name evidence="2" type="ORF">IFM89_034407</name>
</gene>
<organism evidence="2 3">
    <name type="scientific">Coptis chinensis</name>
    <dbReference type="NCBI Taxonomy" id="261450"/>
    <lineage>
        <taxon>Eukaryota</taxon>
        <taxon>Viridiplantae</taxon>
        <taxon>Streptophyta</taxon>
        <taxon>Embryophyta</taxon>
        <taxon>Tracheophyta</taxon>
        <taxon>Spermatophyta</taxon>
        <taxon>Magnoliopsida</taxon>
        <taxon>Ranunculales</taxon>
        <taxon>Ranunculaceae</taxon>
        <taxon>Coptidoideae</taxon>
        <taxon>Coptis</taxon>
    </lineage>
</organism>
<reference evidence="2 3" key="1">
    <citation type="submission" date="2020-10" db="EMBL/GenBank/DDBJ databases">
        <title>The Coptis chinensis genome and diversification of protoberbering-type alkaloids.</title>
        <authorList>
            <person name="Wang B."/>
            <person name="Shu S."/>
            <person name="Song C."/>
            <person name="Liu Y."/>
        </authorList>
    </citation>
    <scope>NUCLEOTIDE SEQUENCE [LARGE SCALE GENOMIC DNA]</scope>
    <source>
        <strain evidence="2">HL-2020</strain>
        <tissue evidence="2">Leaf</tissue>
    </source>
</reference>
<dbReference type="GO" id="GO:0012505">
    <property type="term" value="C:endomembrane system"/>
    <property type="evidence" value="ECO:0007669"/>
    <property type="project" value="TreeGrafter"/>
</dbReference>
<dbReference type="PANTHER" id="PTHR10426">
    <property type="entry name" value="STRICTOSIDINE SYNTHASE-RELATED"/>
    <property type="match status" value="1"/>
</dbReference>
<dbReference type="GO" id="GO:0016616">
    <property type="term" value="F:oxidoreductase activity, acting on the CH-OH group of donors, NAD or NADP as acceptor"/>
    <property type="evidence" value="ECO:0007669"/>
    <property type="project" value="InterPro"/>
</dbReference>
<dbReference type="GO" id="GO:0004470">
    <property type="term" value="F:malic enzyme activity"/>
    <property type="evidence" value="ECO:0007669"/>
    <property type="project" value="InterPro"/>
</dbReference>
<sequence>MFVCSLFHPFCATGGKLGFYYKEHEILPPLPEYASKAGKDEFEVRSKKLLRTCTVICNGNEELTIDAEDTAFPPTERDQLGLRGLLPPRILTFEQQYDRFMDAYRSLEKNTSHESERVVSLAKWRMLNRLHDRNETLYYRVLIDNIKEFAPVIYTPTVGLLIGIPLDDNGSTTIFTGIRFYWRVSYPTYPRYQPIRLPARVTGPESFAFDCNREGPYVGVSDGRIFKWQGRGWSEFAYTAPYRRRDVCDGSTDPSLESICGRPLGLQFNNAACELYIADAYFGLMSVGKNGGAATQLGSSAEGNTYVSLSGDMRKVMKYDPRRTSDRVVERSKVCQWSCIKQGLYIRTLVGETGALRAPHNIKRNARGDFWVALNDGQSTPSYTDKTIGVRVDDQGRHLESLHGNGYTESVSEINEYNGIFSVGSVVTPYLTIFSMLDRLCN</sequence>
<dbReference type="Proteomes" id="UP000631114">
    <property type="component" value="Unassembled WGS sequence"/>
</dbReference>
<protein>
    <recommendedName>
        <fullName evidence="1">Malic enzyme N-terminal domain-containing protein</fullName>
    </recommendedName>
</protein>
<dbReference type="InterPro" id="IPR046346">
    <property type="entry name" value="Aminoacid_DH-like_N_sf"/>
</dbReference>
<dbReference type="InterPro" id="IPR012301">
    <property type="entry name" value="Malic_N_dom"/>
</dbReference>
<name>A0A835J3J8_9MAGN</name>
<dbReference type="Pfam" id="PF00390">
    <property type="entry name" value="malic"/>
    <property type="match status" value="1"/>
</dbReference>
<proteinExistence type="predicted"/>
<dbReference type="PANTHER" id="PTHR10426:SF86">
    <property type="entry name" value="PROTEIN STRICTOSIDINE SYNTHASE-LIKE 10-LIKE"/>
    <property type="match status" value="1"/>
</dbReference>
<dbReference type="OrthoDB" id="5307922at2759"/>
<dbReference type="Gene3D" id="2.120.10.30">
    <property type="entry name" value="TolB, C-terminal domain"/>
    <property type="match status" value="2"/>
</dbReference>
<keyword evidence="3" id="KW-1185">Reference proteome</keyword>